<dbReference type="InterPro" id="IPR010448">
    <property type="entry name" value="Torsin"/>
</dbReference>
<keyword evidence="4 8" id="KW-0547">Nucleotide-binding</keyword>
<name>A0A0B6XYQ9_9EUPU</name>
<keyword evidence="7" id="KW-0325">Glycoprotein</keyword>
<protein>
    <recommendedName>
        <fullName evidence="9">Torsin-1A C-terminal domain-containing protein</fullName>
    </recommendedName>
</protein>
<evidence type="ECO:0000259" key="9">
    <source>
        <dbReference type="Pfam" id="PF21376"/>
    </source>
</evidence>
<keyword evidence="6 8" id="KW-0067">ATP-binding</keyword>
<evidence type="ECO:0000256" key="2">
    <source>
        <dbReference type="ARBA" id="ARBA00006235"/>
    </source>
</evidence>
<dbReference type="SUPFAM" id="SSF52540">
    <property type="entry name" value="P-loop containing nucleoside triphosphate hydrolases"/>
    <property type="match status" value="1"/>
</dbReference>
<dbReference type="GO" id="GO:0005524">
    <property type="term" value="F:ATP binding"/>
    <property type="evidence" value="ECO:0007669"/>
    <property type="project" value="UniProtKB-KW"/>
</dbReference>
<dbReference type="InterPro" id="IPR001270">
    <property type="entry name" value="ClpA/B"/>
</dbReference>
<evidence type="ECO:0000256" key="5">
    <source>
        <dbReference type="ARBA" id="ARBA00022824"/>
    </source>
</evidence>
<dbReference type="EMBL" id="HACG01002352">
    <property type="protein sequence ID" value="CEK49217.1"/>
    <property type="molecule type" value="Transcribed_RNA"/>
</dbReference>
<keyword evidence="5" id="KW-0256">Endoplasmic reticulum</keyword>
<dbReference type="Pfam" id="PF21376">
    <property type="entry name" value="TOR1A_C"/>
    <property type="match status" value="1"/>
</dbReference>
<dbReference type="InterPro" id="IPR049337">
    <property type="entry name" value="TOR1A_C"/>
</dbReference>
<accession>A0A0B6XYQ9</accession>
<dbReference type="InterPro" id="IPR027417">
    <property type="entry name" value="P-loop_NTPase"/>
</dbReference>
<dbReference type="PRINTS" id="PR00300">
    <property type="entry name" value="CLPPROTEASEA"/>
</dbReference>
<dbReference type="PANTHER" id="PTHR10760">
    <property type="entry name" value="TORSIN"/>
    <property type="match status" value="1"/>
</dbReference>
<sequence>MLIATTSMSFTSQKHNTRVTMSVSLVIQILILSANYVEPAYGLGMFSAITSIFNGGYDSIRCKFATCCDDWGIIKNYTGLEHDLASKLHGQHLVQKTVVGHIRGHLQSHDPPKALVLSFHGPTGVGKNFVSKIIADNVYKDGLNSPFVHMISATREFPHEGMIPFYKDQLKSWIEGNMTKCEQSMFIFDEVDKLPARLLDVIKPYMDYYQHLNGINYRKAIFVFLSNTGGTDIAKVLLDQWKTGRSREALKLSEVEDTVMRAAVNTENKNGLWHSQLISSHLITAYVPFLPLEKEHVRKCIMDCLLSRYSLQINNIHDKIIDDIVKELTFFPPAEQIFSSTGCKRVSEKVDYVMMDNDEYSNSKYNTKRHSEF</sequence>
<reference evidence="10" key="1">
    <citation type="submission" date="2014-12" db="EMBL/GenBank/DDBJ databases">
        <title>Insight into the proteome of Arion vulgaris.</title>
        <authorList>
            <person name="Aradska J."/>
            <person name="Bulat T."/>
            <person name="Smidak R."/>
            <person name="Sarate P."/>
            <person name="Gangsoo J."/>
            <person name="Sialana F."/>
            <person name="Bilban M."/>
            <person name="Lubec G."/>
        </authorList>
    </citation>
    <scope>NUCLEOTIDE SEQUENCE</scope>
    <source>
        <tissue evidence="10">Skin</tissue>
    </source>
</reference>
<comment type="similarity">
    <text evidence="2">Belongs to the ClpA/ClpB family. Torsin subfamily.</text>
</comment>
<dbReference type="Gene3D" id="3.40.50.300">
    <property type="entry name" value="P-loop containing nucleotide triphosphate hydrolases"/>
    <property type="match status" value="1"/>
</dbReference>
<dbReference type="AlphaFoldDB" id="A0A0B6XYQ9"/>
<comment type="subcellular location">
    <subcellularLocation>
        <location evidence="1">Endoplasmic reticulum lumen</location>
    </subcellularLocation>
</comment>
<evidence type="ECO:0000256" key="3">
    <source>
        <dbReference type="ARBA" id="ARBA00022729"/>
    </source>
</evidence>
<proteinExistence type="inferred from homology"/>
<evidence type="ECO:0000256" key="1">
    <source>
        <dbReference type="ARBA" id="ARBA00004319"/>
    </source>
</evidence>
<dbReference type="GO" id="GO:0005788">
    <property type="term" value="C:endoplasmic reticulum lumen"/>
    <property type="evidence" value="ECO:0007669"/>
    <property type="project" value="UniProtKB-SubCell"/>
</dbReference>
<organism evidence="10">
    <name type="scientific">Arion vulgaris</name>
    <dbReference type="NCBI Taxonomy" id="1028688"/>
    <lineage>
        <taxon>Eukaryota</taxon>
        <taxon>Metazoa</taxon>
        <taxon>Spiralia</taxon>
        <taxon>Lophotrochozoa</taxon>
        <taxon>Mollusca</taxon>
        <taxon>Gastropoda</taxon>
        <taxon>Heterobranchia</taxon>
        <taxon>Euthyneura</taxon>
        <taxon>Panpulmonata</taxon>
        <taxon>Eupulmonata</taxon>
        <taxon>Stylommatophora</taxon>
        <taxon>Helicina</taxon>
        <taxon>Arionoidea</taxon>
        <taxon>Arionidae</taxon>
        <taxon>Arion</taxon>
    </lineage>
</organism>
<feature type="binding site" evidence="8">
    <location>
        <begin position="121"/>
        <end position="128"/>
    </location>
    <ligand>
        <name>ATP</name>
        <dbReference type="ChEBI" id="CHEBI:30616"/>
    </ligand>
</feature>
<evidence type="ECO:0000256" key="8">
    <source>
        <dbReference type="PIRSR" id="PIRSR038079-1"/>
    </source>
</evidence>
<dbReference type="GO" id="GO:0071218">
    <property type="term" value="P:cellular response to misfolded protein"/>
    <property type="evidence" value="ECO:0007669"/>
    <property type="project" value="TreeGrafter"/>
</dbReference>
<evidence type="ECO:0000256" key="7">
    <source>
        <dbReference type="ARBA" id="ARBA00023180"/>
    </source>
</evidence>
<dbReference type="PANTHER" id="PTHR10760:SF2">
    <property type="entry name" value="LD13476P-RELATED"/>
    <property type="match status" value="1"/>
</dbReference>
<dbReference type="GO" id="GO:0016887">
    <property type="term" value="F:ATP hydrolysis activity"/>
    <property type="evidence" value="ECO:0007669"/>
    <property type="project" value="InterPro"/>
</dbReference>
<dbReference type="FunFam" id="3.40.50.300:FF:002276">
    <property type="entry name" value="Torsin, putative"/>
    <property type="match status" value="1"/>
</dbReference>
<dbReference type="Pfam" id="PF06309">
    <property type="entry name" value="Torsin"/>
    <property type="match status" value="1"/>
</dbReference>
<gene>
    <name evidence="10" type="primary">ORF6889</name>
</gene>
<evidence type="ECO:0000256" key="6">
    <source>
        <dbReference type="ARBA" id="ARBA00022840"/>
    </source>
</evidence>
<dbReference type="PIRSF" id="PIRSF038079">
    <property type="entry name" value="Torsin_2A"/>
    <property type="match status" value="1"/>
</dbReference>
<evidence type="ECO:0000256" key="4">
    <source>
        <dbReference type="ARBA" id="ARBA00022741"/>
    </source>
</evidence>
<evidence type="ECO:0000313" key="10">
    <source>
        <dbReference type="EMBL" id="CEK49217.1"/>
    </source>
</evidence>
<feature type="domain" description="Torsin-1A C-terminal" evidence="9">
    <location>
        <begin position="292"/>
        <end position="352"/>
    </location>
</feature>
<dbReference type="InterPro" id="IPR017378">
    <property type="entry name" value="Torsin_1/2"/>
</dbReference>
<keyword evidence="3" id="KW-0732">Signal</keyword>